<feature type="domain" description="PASTA" evidence="3">
    <location>
        <begin position="151"/>
        <end position="216"/>
    </location>
</feature>
<protein>
    <recommendedName>
        <fullName evidence="3">PASTA domain-containing protein</fullName>
    </recommendedName>
</protein>
<evidence type="ECO:0000256" key="1">
    <source>
        <dbReference type="SAM" id="MobiDB-lite"/>
    </source>
</evidence>
<dbReference type="CDD" id="cd06577">
    <property type="entry name" value="PASTA_pknB"/>
    <property type="match status" value="1"/>
</dbReference>
<feature type="transmembrane region" description="Helical" evidence="2">
    <location>
        <begin position="86"/>
        <end position="110"/>
    </location>
</feature>
<dbReference type="InterPro" id="IPR005543">
    <property type="entry name" value="PASTA_dom"/>
</dbReference>
<dbReference type="OMA" id="EWYGDEQ"/>
<proteinExistence type="predicted"/>
<dbReference type="Proteomes" id="UP000053246">
    <property type="component" value="Unassembled WGS sequence"/>
</dbReference>
<evidence type="ECO:0000259" key="3">
    <source>
        <dbReference type="PROSITE" id="PS51178"/>
    </source>
</evidence>
<feature type="region of interest" description="Disordered" evidence="1">
    <location>
        <begin position="1"/>
        <end position="72"/>
    </location>
</feature>
<accession>A0A9X0I5W8</accession>
<keyword evidence="2" id="KW-1133">Transmembrane helix</keyword>
<feature type="compositionally biased region" description="Basic and acidic residues" evidence="1">
    <location>
        <begin position="1"/>
        <end position="14"/>
    </location>
</feature>
<dbReference type="PROSITE" id="PS51178">
    <property type="entry name" value="PASTA"/>
    <property type="match status" value="1"/>
</dbReference>
<dbReference type="Gene3D" id="3.30.10.20">
    <property type="match status" value="1"/>
</dbReference>
<evidence type="ECO:0000313" key="5">
    <source>
        <dbReference type="Proteomes" id="UP000053246"/>
    </source>
</evidence>
<keyword evidence="2" id="KW-0472">Membrane</keyword>
<dbReference type="EMBL" id="LMWI01000001">
    <property type="protein sequence ID" value="KUJ47608.1"/>
    <property type="molecule type" value="Genomic_DNA"/>
</dbReference>
<dbReference type="SMART" id="SM00740">
    <property type="entry name" value="PASTA"/>
    <property type="match status" value="1"/>
</dbReference>
<dbReference type="AlphaFoldDB" id="A0A9X0I5W8"/>
<dbReference type="PRINTS" id="PR01217">
    <property type="entry name" value="PRICHEXTENSN"/>
</dbReference>
<name>A0A9X0I5W8_9ACTN</name>
<gene>
    <name evidence="4" type="ORF">ADL17_00260</name>
</gene>
<organism evidence="4 5">
    <name type="scientific">Micromonospora maris</name>
    <dbReference type="NCBI Taxonomy" id="1003110"/>
    <lineage>
        <taxon>Bacteria</taxon>
        <taxon>Bacillati</taxon>
        <taxon>Actinomycetota</taxon>
        <taxon>Actinomycetes</taxon>
        <taxon>Micromonosporales</taxon>
        <taxon>Micromonosporaceae</taxon>
        <taxon>Micromonospora</taxon>
    </lineage>
</organism>
<keyword evidence="2" id="KW-0812">Transmembrane</keyword>
<dbReference type="RefSeq" id="WP_013730751.1">
    <property type="nucleotide sequence ID" value="NZ_LMWI01000001.1"/>
</dbReference>
<feature type="region of interest" description="Disordered" evidence="1">
    <location>
        <begin position="180"/>
        <end position="250"/>
    </location>
</feature>
<evidence type="ECO:0000313" key="4">
    <source>
        <dbReference type="EMBL" id="KUJ47608.1"/>
    </source>
</evidence>
<reference evidence="4 5" key="1">
    <citation type="submission" date="2015-10" db="EMBL/GenBank/DDBJ databases">
        <authorList>
            <person name="Ju K.-S."/>
            <person name="Doroghazi J.R."/>
            <person name="Metcalf W.W."/>
        </authorList>
    </citation>
    <scope>NUCLEOTIDE SEQUENCE [LARGE SCALE GENOMIC DNA]</scope>
    <source>
        <strain evidence="4 5">NRRL B-24793</strain>
    </source>
</reference>
<evidence type="ECO:0000256" key="2">
    <source>
        <dbReference type="SAM" id="Phobius"/>
    </source>
</evidence>
<feature type="region of interest" description="Disordered" evidence="1">
    <location>
        <begin position="115"/>
        <end position="161"/>
    </location>
</feature>
<feature type="compositionally biased region" description="Low complexity" evidence="1">
    <location>
        <begin position="215"/>
        <end position="250"/>
    </location>
</feature>
<feature type="compositionally biased region" description="Low complexity" evidence="1">
    <location>
        <begin position="126"/>
        <end position="153"/>
    </location>
</feature>
<sequence length="250" mass="25723">MSERGEEQPDDRTRPLPPPAGDPDDTAVLGGTPPEGTEADATVVVPPTPRPQLWSGRAEVRPPGPGDDRELTAGEWYGDEQAGRRWWLPILWGIVLLLLLGALGVGLWLARQAVDEDDSPPPSPQPTSTAPTSASASPTRSPSAAPTTSAAPTGLPMPPLVGLSEDAARARLEALDLEPEVVYRPSDQPAGTVIATDPGQGEPVQPGDVVRLVVATPSPSTTAPTTAPTTTDPTTTGPTTDPTATASPTG</sequence>
<comment type="caution">
    <text evidence="4">The sequence shown here is derived from an EMBL/GenBank/DDBJ whole genome shotgun (WGS) entry which is preliminary data.</text>
</comment>
<keyword evidence="5" id="KW-1185">Reference proteome</keyword>
<dbReference type="Pfam" id="PF03793">
    <property type="entry name" value="PASTA"/>
    <property type="match status" value="1"/>
</dbReference>